<dbReference type="AlphaFoldDB" id="A0A171DQM0"/>
<sequence>MDMADHEQGRAAASAAAAQLVAHAGEDFDRVVEEAGRLAGRYGPAAAWAMLTSRYTTEFECTTPNQQHAVEMLIAAALRATAQV</sequence>
<accession>A0A171DQM0</accession>
<name>A0A171DQM0_9ACTN</name>
<protein>
    <submittedName>
        <fullName evidence="1">Uncharacterized protein</fullName>
    </submittedName>
</protein>
<evidence type="ECO:0000313" key="1">
    <source>
        <dbReference type="EMBL" id="GAT71361.1"/>
    </source>
</evidence>
<comment type="caution">
    <text evidence="1">The sequence shown here is derived from an EMBL/GenBank/DDBJ whole genome shotgun (WGS) entry which is preliminary data.</text>
</comment>
<dbReference type="Proteomes" id="UP000077701">
    <property type="component" value="Unassembled WGS sequence"/>
</dbReference>
<gene>
    <name evidence="1" type="ORF">PS9374_07052</name>
</gene>
<reference evidence="1 2" key="1">
    <citation type="journal article" date="2016" name="Genome Announc.">
        <title>Draft Genome Sequence of Planomonospora sphaerica JCM9374, a Rare Actinomycete.</title>
        <authorList>
            <person name="Dohra H."/>
            <person name="Suzuki T."/>
            <person name="Inoue Y."/>
            <person name="Kodani S."/>
        </authorList>
    </citation>
    <scope>NUCLEOTIDE SEQUENCE [LARGE SCALE GENOMIC DNA]</scope>
    <source>
        <strain evidence="1 2">JCM 9374</strain>
    </source>
</reference>
<organism evidence="1 2">
    <name type="scientific">Planomonospora sphaerica</name>
    <dbReference type="NCBI Taxonomy" id="161355"/>
    <lineage>
        <taxon>Bacteria</taxon>
        <taxon>Bacillati</taxon>
        <taxon>Actinomycetota</taxon>
        <taxon>Actinomycetes</taxon>
        <taxon>Streptosporangiales</taxon>
        <taxon>Streptosporangiaceae</taxon>
        <taxon>Planomonospora</taxon>
    </lineage>
</organism>
<evidence type="ECO:0000313" key="2">
    <source>
        <dbReference type="Proteomes" id="UP000077701"/>
    </source>
</evidence>
<keyword evidence="2" id="KW-1185">Reference proteome</keyword>
<dbReference type="EMBL" id="BDCX01000028">
    <property type="protein sequence ID" value="GAT71361.1"/>
    <property type="molecule type" value="Genomic_DNA"/>
</dbReference>
<reference evidence="2" key="2">
    <citation type="submission" date="2016-04" db="EMBL/GenBank/DDBJ databases">
        <title>Planomonospora sphaerica JCM9374 whole genome shotgun sequence.</title>
        <authorList>
            <person name="Suzuki T."/>
            <person name="Dohra H."/>
            <person name="Kodani S."/>
        </authorList>
    </citation>
    <scope>NUCLEOTIDE SEQUENCE [LARGE SCALE GENOMIC DNA]</scope>
    <source>
        <strain evidence="2">JCM 9374</strain>
    </source>
</reference>
<proteinExistence type="predicted"/>